<evidence type="ECO:0000313" key="2">
    <source>
        <dbReference type="EMBL" id="GCB84803.1"/>
    </source>
</evidence>
<feature type="non-terminal residue" evidence="2">
    <location>
        <position position="1"/>
    </location>
</feature>
<feature type="compositionally biased region" description="Basic and acidic residues" evidence="1">
    <location>
        <begin position="42"/>
        <end position="54"/>
    </location>
</feature>
<proteinExistence type="predicted"/>
<feature type="compositionally biased region" description="Basic and acidic residues" evidence="1">
    <location>
        <begin position="1"/>
        <end position="10"/>
    </location>
</feature>
<feature type="compositionally biased region" description="Basic and acidic residues" evidence="1">
    <location>
        <begin position="18"/>
        <end position="36"/>
    </location>
</feature>
<reference evidence="2 3" key="1">
    <citation type="journal article" date="2018" name="Nat. Ecol. Evol.">
        <title>Shark genomes provide insights into elasmobranch evolution and the origin of vertebrates.</title>
        <authorList>
            <person name="Hara Y"/>
            <person name="Yamaguchi K"/>
            <person name="Onimaru K"/>
            <person name="Kadota M"/>
            <person name="Koyanagi M"/>
            <person name="Keeley SD"/>
            <person name="Tatsumi K"/>
            <person name="Tanaka K"/>
            <person name="Motone F"/>
            <person name="Kageyama Y"/>
            <person name="Nozu R"/>
            <person name="Adachi N"/>
            <person name="Nishimura O"/>
            <person name="Nakagawa R"/>
            <person name="Tanegashima C"/>
            <person name="Kiyatake I"/>
            <person name="Matsumoto R"/>
            <person name="Murakumo K"/>
            <person name="Nishida K"/>
            <person name="Terakita A"/>
            <person name="Kuratani S"/>
            <person name="Sato K"/>
            <person name="Hyodo S Kuraku.S."/>
        </authorList>
    </citation>
    <scope>NUCLEOTIDE SEQUENCE [LARGE SCALE GENOMIC DNA]</scope>
</reference>
<evidence type="ECO:0000256" key="1">
    <source>
        <dbReference type="SAM" id="MobiDB-lite"/>
    </source>
</evidence>
<dbReference type="Proteomes" id="UP000288216">
    <property type="component" value="Unassembled WGS sequence"/>
</dbReference>
<gene>
    <name evidence="2" type="ORF">scyTo_0025416</name>
</gene>
<name>A0A401QHJ0_SCYTO</name>
<evidence type="ECO:0000313" key="3">
    <source>
        <dbReference type="Proteomes" id="UP000288216"/>
    </source>
</evidence>
<keyword evidence="3" id="KW-1185">Reference proteome</keyword>
<dbReference type="AlphaFoldDB" id="A0A401QHJ0"/>
<protein>
    <submittedName>
        <fullName evidence="2">Uncharacterized protein</fullName>
    </submittedName>
</protein>
<comment type="caution">
    <text evidence="2">The sequence shown here is derived from an EMBL/GenBank/DDBJ whole genome shotgun (WGS) entry which is preliminary data.</text>
</comment>
<dbReference type="EMBL" id="BFAA01093343">
    <property type="protein sequence ID" value="GCB84803.1"/>
    <property type="molecule type" value="Genomic_DNA"/>
</dbReference>
<sequence>PIDMSSRQENDILENLTPDEKHQELNDTPDHPEGTDVTKLNDASDHPQEPEIIKCSETSDNT</sequence>
<feature type="region of interest" description="Disordered" evidence="1">
    <location>
        <begin position="1"/>
        <end position="62"/>
    </location>
</feature>
<accession>A0A401QHJ0</accession>
<organism evidence="2 3">
    <name type="scientific">Scyliorhinus torazame</name>
    <name type="common">Cloudy catshark</name>
    <name type="synonym">Catulus torazame</name>
    <dbReference type="NCBI Taxonomy" id="75743"/>
    <lineage>
        <taxon>Eukaryota</taxon>
        <taxon>Metazoa</taxon>
        <taxon>Chordata</taxon>
        <taxon>Craniata</taxon>
        <taxon>Vertebrata</taxon>
        <taxon>Chondrichthyes</taxon>
        <taxon>Elasmobranchii</taxon>
        <taxon>Galeomorphii</taxon>
        <taxon>Galeoidea</taxon>
        <taxon>Carcharhiniformes</taxon>
        <taxon>Scyliorhinidae</taxon>
        <taxon>Scyliorhinus</taxon>
    </lineage>
</organism>